<evidence type="ECO:0000256" key="4">
    <source>
        <dbReference type="SAM" id="MobiDB-lite"/>
    </source>
</evidence>
<keyword evidence="2" id="KW-0597">Phosphoprotein</keyword>
<evidence type="ECO:0000256" key="3">
    <source>
        <dbReference type="ARBA" id="ARBA00023054"/>
    </source>
</evidence>
<evidence type="ECO:0000313" key="5">
    <source>
        <dbReference type="Proteomes" id="UP000694941"/>
    </source>
</evidence>
<organism evidence="5 6">
    <name type="scientific">Limulus polyphemus</name>
    <name type="common">Atlantic horseshoe crab</name>
    <dbReference type="NCBI Taxonomy" id="6850"/>
    <lineage>
        <taxon>Eukaryota</taxon>
        <taxon>Metazoa</taxon>
        <taxon>Ecdysozoa</taxon>
        <taxon>Arthropoda</taxon>
        <taxon>Chelicerata</taxon>
        <taxon>Merostomata</taxon>
        <taxon>Xiphosura</taxon>
        <taxon>Limulidae</taxon>
        <taxon>Limulus</taxon>
    </lineage>
</organism>
<dbReference type="GeneID" id="106465952"/>
<dbReference type="InterPro" id="IPR011680">
    <property type="entry name" value="FEZ"/>
</dbReference>
<dbReference type="PANTHER" id="PTHR12394">
    <property type="entry name" value="ZYGIN"/>
    <property type="match status" value="1"/>
</dbReference>
<proteinExistence type="inferred from homology"/>
<reference evidence="6" key="1">
    <citation type="submission" date="2025-08" db="UniProtKB">
        <authorList>
            <consortium name="RefSeq"/>
        </authorList>
    </citation>
    <scope>IDENTIFICATION</scope>
    <source>
        <tissue evidence="6">Muscle</tissue>
    </source>
</reference>
<accession>A0ABM1BGQ3</accession>
<evidence type="ECO:0000313" key="6">
    <source>
        <dbReference type="RefSeq" id="XP_013781653.1"/>
    </source>
</evidence>
<feature type="compositionally biased region" description="Polar residues" evidence="4">
    <location>
        <begin position="42"/>
        <end position="51"/>
    </location>
</feature>
<dbReference type="Proteomes" id="UP000694941">
    <property type="component" value="Unplaced"/>
</dbReference>
<keyword evidence="5" id="KW-1185">Reference proteome</keyword>
<dbReference type="RefSeq" id="XP_013781653.1">
    <property type="nucleotide sequence ID" value="XM_013926199.2"/>
</dbReference>
<dbReference type="Pfam" id="PF07763">
    <property type="entry name" value="FEZ"/>
    <property type="match status" value="1"/>
</dbReference>
<name>A0ABM1BGQ3_LIMPO</name>
<protein>
    <submittedName>
        <fullName evidence="6">Fasciculation and elongation protein zeta-1-like</fullName>
    </submittedName>
</protein>
<feature type="region of interest" description="Disordered" evidence="4">
    <location>
        <begin position="28"/>
        <end position="51"/>
    </location>
</feature>
<sequence length="104" mass="12175">MRDFKMAELKIEAPLAKTEEWSDFSDFQNSEDFENSNRDTEQTSAANDNSFVDNFNDTFSNSLEDLVNTFDEKITNCFYNYDEKVEKLAPVQVRTQEEIMSECQ</sequence>
<keyword evidence="3" id="KW-0175">Coiled coil</keyword>
<gene>
    <name evidence="6" type="primary">LOC106465952</name>
</gene>
<evidence type="ECO:0000256" key="2">
    <source>
        <dbReference type="ARBA" id="ARBA00022553"/>
    </source>
</evidence>
<evidence type="ECO:0000256" key="1">
    <source>
        <dbReference type="ARBA" id="ARBA00006788"/>
    </source>
</evidence>
<dbReference type="PANTHER" id="PTHR12394:SF12">
    <property type="entry name" value="LD08195P"/>
    <property type="match status" value="1"/>
</dbReference>
<comment type="similarity">
    <text evidence="1">Belongs to the zygin family.</text>
</comment>